<feature type="compositionally biased region" description="Polar residues" evidence="2">
    <location>
        <begin position="149"/>
        <end position="162"/>
    </location>
</feature>
<feature type="region of interest" description="Disordered" evidence="2">
    <location>
        <begin position="1"/>
        <end position="24"/>
    </location>
</feature>
<dbReference type="Gene3D" id="4.10.240.10">
    <property type="entry name" value="Zn(2)-C6 fungal-type DNA-binding domain"/>
    <property type="match status" value="1"/>
</dbReference>
<dbReference type="EMBL" id="ML995527">
    <property type="protein sequence ID" value="KAF2136259.1"/>
    <property type="molecule type" value="Genomic_DNA"/>
</dbReference>
<dbReference type="PROSITE" id="PS50048">
    <property type="entry name" value="ZN2_CY6_FUNGAL_2"/>
    <property type="match status" value="1"/>
</dbReference>
<dbReference type="InterPro" id="IPR050987">
    <property type="entry name" value="AtrR-like"/>
</dbReference>
<protein>
    <recommendedName>
        <fullName evidence="3">Zn(2)-C6 fungal-type domain-containing protein</fullName>
    </recommendedName>
</protein>
<dbReference type="PROSITE" id="PS00463">
    <property type="entry name" value="ZN2_CY6_FUNGAL_1"/>
    <property type="match status" value="1"/>
</dbReference>
<sequence length="652" mass="71340">MNLAPDPHYGQQDSNQRKRSKVSRACDECRRKKIRCDATSENGPEACTSCKRTGARCQFSRQPMKRGPSKGYIKELADRLSRLEYEQQQQLGHSPQGTQQHQQHPELNLYNLSEQTIGSLQDFSPSASAQFGNGRKRTHSMSEGLDGSQYRTSLSQPPNGAQQPWERRESFTGFEQDPTNFFEFSQTADHAVAEFYRVIQEPYPLLPFDARNLKLRLGNCDLKIREAFIAALDCAVRAWPSSSLPLEPSHEERSRKAYQLLSGCIGAPLTKGTGILLVQGFLLLAIEADQHGPVALDVHAGALKDMCLGQAAGLCSALQLNAMQYGQRRENIDFDSDENLGRKVFWVLFIIDHWHAVSTSSEPKVSEERNHLTIDDEALFTPMVFAVARLSLILAQLSAFAKIARDAASDPSPNDIMSLHSPVASVLTFSKKAVLGELERFNETLPQGPHPLALLSYWHVRLLIVRFFPHSAPAEIIQPATAIVTLLNNNAVMVTSPYHHFAALAGLILGELAEKDETREEALRSLGELDSFLSRSKTEASFGWDVTVREYVAKKRASVNESTGGASTNMLEHLAEAAVGERQGSKGADNRPSSSGGADTGVKDDVSNAAAAAAAAATAAAALNQSLHFDPDALLRGGYLNVLAQVLSSEAH</sequence>
<name>A0A6A6AWE4_9PEZI</name>
<feature type="domain" description="Zn(2)-C6 fungal-type" evidence="3">
    <location>
        <begin position="25"/>
        <end position="59"/>
    </location>
</feature>
<evidence type="ECO:0000256" key="1">
    <source>
        <dbReference type="ARBA" id="ARBA00023242"/>
    </source>
</evidence>
<dbReference type="CDD" id="cd00067">
    <property type="entry name" value="GAL4"/>
    <property type="match status" value="1"/>
</dbReference>
<dbReference type="SMART" id="SM00066">
    <property type="entry name" value="GAL4"/>
    <property type="match status" value="1"/>
</dbReference>
<accession>A0A6A6AWE4</accession>
<feature type="region of interest" description="Disordered" evidence="2">
    <location>
        <begin position="123"/>
        <end position="167"/>
    </location>
</feature>
<dbReference type="OrthoDB" id="5426978at2759"/>
<dbReference type="GeneID" id="54296944"/>
<evidence type="ECO:0000259" key="3">
    <source>
        <dbReference type="PROSITE" id="PS50048"/>
    </source>
</evidence>
<reference evidence="4" key="1">
    <citation type="journal article" date="2020" name="Stud. Mycol.">
        <title>101 Dothideomycetes genomes: a test case for predicting lifestyles and emergence of pathogens.</title>
        <authorList>
            <person name="Haridas S."/>
            <person name="Albert R."/>
            <person name="Binder M."/>
            <person name="Bloem J."/>
            <person name="Labutti K."/>
            <person name="Salamov A."/>
            <person name="Andreopoulos B."/>
            <person name="Baker S."/>
            <person name="Barry K."/>
            <person name="Bills G."/>
            <person name="Bluhm B."/>
            <person name="Cannon C."/>
            <person name="Castanera R."/>
            <person name="Culley D."/>
            <person name="Daum C."/>
            <person name="Ezra D."/>
            <person name="Gonzalez J."/>
            <person name="Henrissat B."/>
            <person name="Kuo A."/>
            <person name="Liang C."/>
            <person name="Lipzen A."/>
            <person name="Lutzoni F."/>
            <person name="Magnuson J."/>
            <person name="Mondo S."/>
            <person name="Nolan M."/>
            <person name="Ohm R."/>
            <person name="Pangilinan J."/>
            <person name="Park H.-J."/>
            <person name="Ramirez L."/>
            <person name="Alfaro M."/>
            <person name="Sun H."/>
            <person name="Tritt A."/>
            <person name="Yoshinaga Y."/>
            <person name="Zwiers L.-H."/>
            <person name="Turgeon B."/>
            <person name="Goodwin S."/>
            <person name="Spatafora J."/>
            <person name="Crous P."/>
            <person name="Grigoriev I."/>
        </authorList>
    </citation>
    <scope>NUCLEOTIDE SEQUENCE</scope>
    <source>
        <strain evidence="4">CBS 121167</strain>
    </source>
</reference>
<organism evidence="4 5">
    <name type="scientific">Aplosporella prunicola CBS 121167</name>
    <dbReference type="NCBI Taxonomy" id="1176127"/>
    <lineage>
        <taxon>Eukaryota</taxon>
        <taxon>Fungi</taxon>
        <taxon>Dikarya</taxon>
        <taxon>Ascomycota</taxon>
        <taxon>Pezizomycotina</taxon>
        <taxon>Dothideomycetes</taxon>
        <taxon>Dothideomycetes incertae sedis</taxon>
        <taxon>Botryosphaeriales</taxon>
        <taxon>Aplosporellaceae</taxon>
        <taxon>Aplosporella</taxon>
    </lineage>
</organism>
<proteinExistence type="predicted"/>
<dbReference type="PANTHER" id="PTHR46910">
    <property type="entry name" value="TRANSCRIPTION FACTOR PDR1"/>
    <property type="match status" value="1"/>
</dbReference>
<evidence type="ECO:0000256" key="2">
    <source>
        <dbReference type="SAM" id="MobiDB-lite"/>
    </source>
</evidence>
<dbReference type="InterPro" id="IPR036864">
    <property type="entry name" value="Zn2-C6_fun-type_DNA-bd_sf"/>
</dbReference>
<evidence type="ECO:0000313" key="4">
    <source>
        <dbReference type="EMBL" id="KAF2136259.1"/>
    </source>
</evidence>
<dbReference type="AlphaFoldDB" id="A0A6A6AWE4"/>
<evidence type="ECO:0000313" key="5">
    <source>
        <dbReference type="Proteomes" id="UP000799438"/>
    </source>
</evidence>
<keyword evidence="5" id="KW-1185">Reference proteome</keyword>
<gene>
    <name evidence="4" type="ORF">K452DRAFT_280232</name>
</gene>
<dbReference type="RefSeq" id="XP_033391977.1">
    <property type="nucleotide sequence ID" value="XM_033539448.1"/>
</dbReference>
<dbReference type="GO" id="GO:0000981">
    <property type="term" value="F:DNA-binding transcription factor activity, RNA polymerase II-specific"/>
    <property type="evidence" value="ECO:0007669"/>
    <property type="project" value="InterPro"/>
</dbReference>
<dbReference type="Pfam" id="PF00172">
    <property type="entry name" value="Zn_clus"/>
    <property type="match status" value="1"/>
</dbReference>
<dbReference type="InterPro" id="IPR001138">
    <property type="entry name" value="Zn2Cys6_DnaBD"/>
</dbReference>
<keyword evidence="1" id="KW-0539">Nucleus</keyword>
<feature type="region of interest" description="Disordered" evidence="2">
    <location>
        <begin position="579"/>
        <end position="602"/>
    </location>
</feature>
<dbReference type="PANTHER" id="PTHR46910:SF1">
    <property type="entry name" value="MISCELLANEOUS ZN(II)2CYS6 TRANSCRIPTION FACTOR (EUROFUNG)-RELATED"/>
    <property type="match status" value="1"/>
</dbReference>
<dbReference type="GO" id="GO:0008270">
    <property type="term" value="F:zinc ion binding"/>
    <property type="evidence" value="ECO:0007669"/>
    <property type="project" value="InterPro"/>
</dbReference>
<dbReference type="CDD" id="cd12148">
    <property type="entry name" value="fungal_TF_MHR"/>
    <property type="match status" value="1"/>
</dbReference>
<dbReference type="SUPFAM" id="SSF57701">
    <property type="entry name" value="Zn2/Cys6 DNA-binding domain"/>
    <property type="match status" value="1"/>
</dbReference>
<dbReference type="Proteomes" id="UP000799438">
    <property type="component" value="Unassembled WGS sequence"/>
</dbReference>